<evidence type="ECO:0000313" key="6">
    <source>
        <dbReference type="Proteomes" id="UP001251849"/>
    </source>
</evidence>
<dbReference type="Pfam" id="PF01547">
    <property type="entry name" value="SBP_bac_1"/>
    <property type="match status" value="1"/>
</dbReference>
<dbReference type="RefSeq" id="WP_311861032.1">
    <property type="nucleotide sequence ID" value="NZ_JAUZVV010000001.1"/>
</dbReference>
<organism evidence="5 6">
    <name type="scientific">Microbacterium gawkjiense</name>
    <dbReference type="NCBI Taxonomy" id="3067309"/>
    <lineage>
        <taxon>Bacteria</taxon>
        <taxon>Bacillati</taxon>
        <taxon>Actinomycetota</taxon>
        <taxon>Actinomycetes</taxon>
        <taxon>Micrococcales</taxon>
        <taxon>Microbacteriaceae</taxon>
        <taxon>Microbacterium</taxon>
    </lineage>
</organism>
<dbReference type="InterPro" id="IPR006061">
    <property type="entry name" value="SBP_1_CS"/>
</dbReference>
<protein>
    <submittedName>
        <fullName evidence="5">ABC transporter substrate-binding protein</fullName>
    </submittedName>
</protein>
<proteinExistence type="inferred from homology"/>
<reference evidence="5 6" key="1">
    <citation type="submission" date="2023-08" db="EMBL/GenBank/DDBJ databases">
        <title>Microbacterium aquilitoris sp. nov. and Microbacterium gwkjibeachense sp. nov., isolated from beach.</title>
        <authorList>
            <person name="Lee S.D."/>
            <person name="Yang H."/>
            <person name="Kim I."/>
        </authorList>
    </citation>
    <scope>NUCLEOTIDE SEQUENCE [LARGE SCALE GENOMIC DNA]</scope>
    <source>
        <strain evidence="5 6">KSW4-11</strain>
    </source>
</reference>
<keyword evidence="2" id="KW-0813">Transport</keyword>
<sequence>MKKWLKGATLAGVAMATVGTLAGCAGSAGGTSDGPVEISFMMWGDGGDTQTAYEDVIDAFEEANDGITVNAEFFNTNDYDNLLKTRLSGGAGPDVYGFDLGNIESFVADGFAADLSEGGESYLSKLTPEAREDSEREGGTYNLPISLSGNGIIYNKALFDKAGVTEEPTTYSELKDAAKKLSDAGIVPFAMSAQDNWWPQFIVYYPLAEHGANEELGAEMAAGETTFSDSDAWRDSLDIVRELTPYYMPNPVGTSQTAAQSAFLAGDAAMFPATWILSDARAADLDVDYMNFPTTDTESDALWGTYQVRFGLNPNNGDAKLAAGQKFLDFFMQDDVYSEFLAKVKLFPTTEGVQIGEDVDPLFPDMQASWEGKQFVAAFSPTDPSIQDALLVGLQDIISGSKSTDDVLADLDTALEQYVANNN</sequence>
<keyword evidence="6" id="KW-1185">Reference proteome</keyword>
<feature type="chain" id="PRO_5045646694" evidence="4">
    <location>
        <begin position="23"/>
        <end position="423"/>
    </location>
</feature>
<dbReference type="SUPFAM" id="SSF53850">
    <property type="entry name" value="Periplasmic binding protein-like II"/>
    <property type="match status" value="1"/>
</dbReference>
<gene>
    <name evidence="5" type="ORF">Q9S71_05455</name>
</gene>
<accession>A0ABU3G8Y6</accession>
<keyword evidence="3 4" id="KW-0732">Signal</keyword>
<name>A0ABU3G8Y6_9MICO</name>
<dbReference type="Gene3D" id="3.40.190.10">
    <property type="entry name" value="Periplasmic binding protein-like II"/>
    <property type="match status" value="2"/>
</dbReference>
<evidence type="ECO:0000256" key="2">
    <source>
        <dbReference type="ARBA" id="ARBA00022448"/>
    </source>
</evidence>
<feature type="signal peptide" evidence="4">
    <location>
        <begin position="1"/>
        <end position="22"/>
    </location>
</feature>
<evidence type="ECO:0000256" key="4">
    <source>
        <dbReference type="SAM" id="SignalP"/>
    </source>
</evidence>
<dbReference type="PROSITE" id="PS51257">
    <property type="entry name" value="PROKAR_LIPOPROTEIN"/>
    <property type="match status" value="1"/>
</dbReference>
<dbReference type="PANTHER" id="PTHR43649:SF29">
    <property type="entry name" value="OSMOPROTECTIVE COMPOUNDS-BINDING PROTEIN GGTB"/>
    <property type="match status" value="1"/>
</dbReference>
<comment type="caution">
    <text evidence="5">The sequence shown here is derived from an EMBL/GenBank/DDBJ whole genome shotgun (WGS) entry which is preliminary data.</text>
</comment>
<dbReference type="EMBL" id="JAUZVV010000001">
    <property type="protein sequence ID" value="MDT3316264.1"/>
    <property type="molecule type" value="Genomic_DNA"/>
</dbReference>
<evidence type="ECO:0000256" key="1">
    <source>
        <dbReference type="ARBA" id="ARBA00008520"/>
    </source>
</evidence>
<dbReference type="Proteomes" id="UP001251849">
    <property type="component" value="Unassembled WGS sequence"/>
</dbReference>
<dbReference type="PROSITE" id="PS01037">
    <property type="entry name" value="SBP_BACTERIAL_1"/>
    <property type="match status" value="1"/>
</dbReference>
<dbReference type="InterPro" id="IPR006059">
    <property type="entry name" value="SBP"/>
</dbReference>
<dbReference type="InterPro" id="IPR050490">
    <property type="entry name" value="Bact_solute-bd_prot1"/>
</dbReference>
<evidence type="ECO:0000313" key="5">
    <source>
        <dbReference type="EMBL" id="MDT3316264.1"/>
    </source>
</evidence>
<comment type="similarity">
    <text evidence="1">Belongs to the bacterial solute-binding protein 1 family.</text>
</comment>
<evidence type="ECO:0000256" key="3">
    <source>
        <dbReference type="ARBA" id="ARBA00022729"/>
    </source>
</evidence>
<dbReference type="PANTHER" id="PTHR43649">
    <property type="entry name" value="ARABINOSE-BINDING PROTEIN-RELATED"/>
    <property type="match status" value="1"/>
</dbReference>